<organism evidence="1 2">
    <name type="scientific">Comamonas aquatica DA1877</name>
    <dbReference type="NCBI Taxonomy" id="1457173"/>
    <lineage>
        <taxon>Bacteria</taxon>
        <taxon>Pseudomonadati</taxon>
        <taxon>Pseudomonadota</taxon>
        <taxon>Betaproteobacteria</taxon>
        <taxon>Burkholderiales</taxon>
        <taxon>Comamonadaceae</taxon>
        <taxon>Comamonas</taxon>
    </lineage>
</organism>
<evidence type="ECO:0000313" key="1">
    <source>
        <dbReference type="EMBL" id="EXU79435.1"/>
    </source>
</evidence>
<comment type="caution">
    <text evidence="1">The sequence shown here is derived from an EMBL/GenBank/DDBJ whole genome shotgun (WGS) entry which is preliminary data.</text>
</comment>
<reference evidence="1 2" key="1">
    <citation type="submission" date="2014-01" db="EMBL/GenBank/DDBJ databases">
        <title>Interspecies Systems Biology Uncovers Metabolites Affecting C. elegans Gene Expression and Life History Traits.</title>
        <authorList>
            <person name="Watson E."/>
            <person name="Macneil L.T."/>
            <person name="Ritter A.D."/>
            <person name="Yilmaz L.S."/>
            <person name="Rosebrock A.P."/>
            <person name="Caudy A.A."/>
            <person name="Walhout A.J."/>
        </authorList>
    </citation>
    <scope>NUCLEOTIDE SEQUENCE [LARGE SCALE GENOMIC DNA]</scope>
    <source>
        <strain evidence="1 2">DA1877</strain>
    </source>
</reference>
<dbReference type="Proteomes" id="UP000020766">
    <property type="component" value="Unassembled WGS sequence"/>
</dbReference>
<sequence length="85" mass="9648">MEKLLAYLNSLQKAPRQRFVERCNTSEAYLRKAISKGQRLGESLCIKVDRESGGAVRCEDLRPDVDWAYLRDAPLPQAMQEVAHG</sequence>
<protein>
    <recommendedName>
        <fullName evidence="3">Cro/Cl family transcriptional regulator</fullName>
    </recommendedName>
</protein>
<dbReference type="EMBL" id="JBOK01000016">
    <property type="protein sequence ID" value="EXU79435.1"/>
    <property type="molecule type" value="Genomic_DNA"/>
</dbReference>
<evidence type="ECO:0000313" key="2">
    <source>
        <dbReference type="Proteomes" id="UP000020766"/>
    </source>
</evidence>
<proteinExistence type="predicted"/>
<dbReference type="AlphaFoldDB" id="A0A014NZV8"/>
<keyword evidence="2" id="KW-1185">Reference proteome</keyword>
<dbReference type="GO" id="GO:0003677">
    <property type="term" value="F:DNA binding"/>
    <property type="evidence" value="ECO:0007669"/>
    <property type="project" value="InterPro"/>
</dbReference>
<name>A0A014NZV8_9BURK</name>
<dbReference type="RefSeq" id="WP_043385091.1">
    <property type="nucleotide sequence ID" value="NZ_JBOK01000016.1"/>
</dbReference>
<dbReference type="InterPro" id="IPR010982">
    <property type="entry name" value="Lambda_DNA-bd_dom_sf"/>
</dbReference>
<gene>
    <name evidence="1" type="ORF">AX13_04825</name>
</gene>
<accession>A0A014NZV8</accession>
<dbReference type="Gene3D" id="1.10.260.40">
    <property type="entry name" value="lambda repressor-like DNA-binding domains"/>
    <property type="match status" value="1"/>
</dbReference>
<dbReference type="PATRIC" id="fig|1457173.3.peg.2642"/>
<evidence type="ECO:0008006" key="3">
    <source>
        <dbReference type="Google" id="ProtNLM"/>
    </source>
</evidence>